<organism evidence="1 2">
    <name type="scientific">Penicillium malachiteum</name>
    <dbReference type="NCBI Taxonomy" id="1324776"/>
    <lineage>
        <taxon>Eukaryota</taxon>
        <taxon>Fungi</taxon>
        <taxon>Dikarya</taxon>
        <taxon>Ascomycota</taxon>
        <taxon>Pezizomycotina</taxon>
        <taxon>Eurotiomycetes</taxon>
        <taxon>Eurotiomycetidae</taxon>
        <taxon>Eurotiales</taxon>
        <taxon>Aspergillaceae</taxon>
        <taxon>Penicillium</taxon>
    </lineage>
</organism>
<comment type="caution">
    <text evidence="1">The sequence shown here is derived from an EMBL/GenBank/DDBJ whole genome shotgun (WGS) entry which is preliminary data.</text>
</comment>
<dbReference type="AlphaFoldDB" id="A0AAD6HD09"/>
<evidence type="ECO:0000313" key="2">
    <source>
        <dbReference type="Proteomes" id="UP001215712"/>
    </source>
</evidence>
<sequence length="150" mass="16561">MSLWYCCGCSFGPHDSALYVACISCSARRCSMCYEEKANYAVEAHSHSHSSSCGPSPYAAVVDFNKSRRMSLDTKPVLPTPPSLPQVFSLRTSLPASEPRLSLGDFQVKTYETTYMYICCVCHDGPKVYNIQPKCVICHHAACSNCTQVK</sequence>
<proteinExistence type="predicted"/>
<gene>
    <name evidence="1" type="ORF">N7493_010489</name>
</gene>
<accession>A0AAD6HD09</accession>
<name>A0AAD6HD09_9EURO</name>
<evidence type="ECO:0000313" key="1">
    <source>
        <dbReference type="EMBL" id="KAJ5709155.1"/>
    </source>
</evidence>
<dbReference type="Proteomes" id="UP001215712">
    <property type="component" value="Unassembled WGS sequence"/>
</dbReference>
<protein>
    <submittedName>
        <fullName evidence="1">Uncharacterized protein</fullName>
    </submittedName>
</protein>
<keyword evidence="2" id="KW-1185">Reference proteome</keyword>
<dbReference type="EMBL" id="JAQJAN010000019">
    <property type="protein sequence ID" value="KAJ5709155.1"/>
    <property type="molecule type" value="Genomic_DNA"/>
</dbReference>
<reference evidence="1" key="1">
    <citation type="journal article" date="2023" name="IMA Fungus">
        <title>Comparative genomic study of the Penicillium genus elucidates a diverse pangenome and 15 lateral gene transfer events.</title>
        <authorList>
            <person name="Petersen C."/>
            <person name="Sorensen T."/>
            <person name="Nielsen M.R."/>
            <person name="Sondergaard T.E."/>
            <person name="Sorensen J.L."/>
            <person name="Fitzpatrick D.A."/>
            <person name="Frisvad J.C."/>
            <person name="Nielsen K.L."/>
        </authorList>
    </citation>
    <scope>NUCLEOTIDE SEQUENCE</scope>
    <source>
        <strain evidence="1">IBT 17514</strain>
    </source>
</reference>
<reference evidence="1" key="2">
    <citation type="submission" date="2023-01" db="EMBL/GenBank/DDBJ databases">
        <authorList>
            <person name="Petersen C."/>
        </authorList>
    </citation>
    <scope>NUCLEOTIDE SEQUENCE</scope>
    <source>
        <strain evidence="1">IBT 17514</strain>
    </source>
</reference>